<dbReference type="Gene3D" id="3.30.200.20">
    <property type="entry name" value="Phosphorylase Kinase, domain 1"/>
    <property type="match status" value="1"/>
</dbReference>
<evidence type="ECO:0000256" key="15">
    <source>
        <dbReference type="ARBA" id="ARBA00023170"/>
    </source>
</evidence>
<reference evidence="24" key="1">
    <citation type="journal article" date="2014" name="Science">
        <title>The coffee genome provides insight into the convergent evolution of caffeine biosynthesis.</title>
        <authorList>
            <person name="Denoeud F."/>
            <person name="Carretero-Paulet L."/>
            <person name="Dereeper A."/>
            <person name="Droc G."/>
            <person name="Guyot R."/>
            <person name="Pietrella M."/>
            <person name="Zheng C."/>
            <person name="Alberti A."/>
            <person name="Anthony F."/>
            <person name="Aprea G."/>
            <person name="Aury J.M."/>
            <person name="Bento P."/>
            <person name="Bernard M."/>
            <person name="Bocs S."/>
            <person name="Campa C."/>
            <person name="Cenci A."/>
            <person name="Combes M.C."/>
            <person name="Crouzillat D."/>
            <person name="Da Silva C."/>
            <person name="Daddiego L."/>
            <person name="De Bellis F."/>
            <person name="Dussert S."/>
            <person name="Garsmeur O."/>
            <person name="Gayraud T."/>
            <person name="Guignon V."/>
            <person name="Jahn K."/>
            <person name="Jamilloux V."/>
            <person name="Joet T."/>
            <person name="Labadie K."/>
            <person name="Lan T."/>
            <person name="Leclercq J."/>
            <person name="Lepelley M."/>
            <person name="Leroy T."/>
            <person name="Li L.T."/>
            <person name="Librado P."/>
            <person name="Lopez L."/>
            <person name="Munoz A."/>
            <person name="Noel B."/>
            <person name="Pallavicini A."/>
            <person name="Perrotta G."/>
            <person name="Poncet V."/>
            <person name="Pot D."/>
            <person name="Priyono X."/>
            <person name="Rigoreau M."/>
            <person name="Rouard M."/>
            <person name="Rozas J."/>
            <person name="Tranchant-Dubreuil C."/>
            <person name="VanBuren R."/>
            <person name="Zhang Q."/>
            <person name="Andrade A.C."/>
            <person name="Argout X."/>
            <person name="Bertrand B."/>
            <person name="de Kochko A."/>
            <person name="Graziosi G."/>
            <person name="Henry R.J."/>
            <person name="Jayarama X."/>
            <person name="Ming R."/>
            <person name="Nagai C."/>
            <person name="Rounsley S."/>
            <person name="Sankoff D."/>
            <person name="Giuliano G."/>
            <person name="Albert V.A."/>
            <person name="Wincker P."/>
            <person name="Lashermes P."/>
        </authorList>
    </citation>
    <scope>NUCLEOTIDE SEQUENCE [LARGE SCALE GENOMIC DNA]</scope>
    <source>
        <strain evidence="24">cv. DH200-94</strain>
    </source>
</reference>
<dbReference type="GO" id="GO:0005524">
    <property type="term" value="F:ATP binding"/>
    <property type="evidence" value="ECO:0007669"/>
    <property type="project" value="UniProtKB-UniRule"/>
</dbReference>
<keyword evidence="16" id="KW-0325">Glycoprotein</keyword>
<dbReference type="EC" id="2.7.11.1" evidence="4"/>
<dbReference type="GO" id="GO:0051707">
    <property type="term" value="P:response to other organism"/>
    <property type="evidence" value="ECO:0007669"/>
    <property type="project" value="UniProtKB-ARBA"/>
</dbReference>
<dbReference type="InParanoid" id="A0A068V962"/>
<dbReference type="FunFam" id="3.30.200.20:FF:000112">
    <property type="entry name" value="Lectin-domain containing receptor kinase A4.3"/>
    <property type="match status" value="1"/>
</dbReference>
<dbReference type="CDD" id="cd06899">
    <property type="entry name" value="lectin_legume_LecRK_Arcelin_ConA"/>
    <property type="match status" value="1"/>
</dbReference>
<dbReference type="InterPro" id="IPR000719">
    <property type="entry name" value="Prot_kinase_dom"/>
</dbReference>
<comment type="catalytic activity">
    <reaction evidence="17">
        <text>L-threonyl-[protein] + ATP = O-phospho-L-threonyl-[protein] + ADP + H(+)</text>
        <dbReference type="Rhea" id="RHEA:46608"/>
        <dbReference type="Rhea" id="RHEA-COMP:11060"/>
        <dbReference type="Rhea" id="RHEA-COMP:11605"/>
        <dbReference type="ChEBI" id="CHEBI:15378"/>
        <dbReference type="ChEBI" id="CHEBI:30013"/>
        <dbReference type="ChEBI" id="CHEBI:30616"/>
        <dbReference type="ChEBI" id="CHEBI:61977"/>
        <dbReference type="ChEBI" id="CHEBI:456216"/>
        <dbReference type="EC" id="2.7.11.1"/>
    </reaction>
</comment>
<comment type="similarity">
    <text evidence="2">In the N-terminal section; belongs to the leguminous lectin family.</text>
</comment>
<name>A0A068V962_COFCA</name>
<keyword evidence="7 20" id="KW-0812">Transmembrane</keyword>
<evidence type="ECO:0000256" key="3">
    <source>
        <dbReference type="ARBA" id="ARBA00010217"/>
    </source>
</evidence>
<dbReference type="PROSITE" id="PS00108">
    <property type="entry name" value="PROTEIN_KINASE_ST"/>
    <property type="match status" value="1"/>
</dbReference>
<keyword evidence="5" id="KW-0723">Serine/threonine-protein kinase</keyword>
<dbReference type="EMBL" id="HG739235">
    <property type="protein sequence ID" value="CDP17280.1"/>
    <property type="molecule type" value="Genomic_DNA"/>
</dbReference>
<feature type="transmembrane region" description="Helical" evidence="20">
    <location>
        <begin position="296"/>
        <end position="320"/>
    </location>
</feature>
<evidence type="ECO:0000256" key="21">
    <source>
        <dbReference type="SAM" id="SignalP"/>
    </source>
</evidence>
<dbReference type="Gene3D" id="1.10.510.10">
    <property type="entry name" value="Transferase(Phosphotransferase) domain 1"/>
    <property type="match status" value="1"/>
</dbReference>
<comment type="subcellular location">
    <subcellularLocation>
        <location evidence="1">Membrane</location>
        <topology evidence="1">Single-pass type I membrane protein</topology>
    </subcellularLocation>
</comment>
<dbReference type="InterPro" id="IPR050528">
    <property type="entry name" value="L-type_Lectin-RKs"/>
</dbReference>
<dbReference type="SMART" id="SM00220">
    <property type="entry name" value="S_TKc"/>
    <property type="match status" value="1"/>
</dbReference>
<dbReference type="InterPro" id="IPR001245">
    <property type="entry name" value="Ser-Thr/Tyr_kinase_cat_dom"/>
</dbReference>
<evidence type="ECO:0000256" key="6">
    <source>
        <dbReference type="ARBA" id="ARBA00022679"/>
    </source>
</evidence>
<dbReference type="InterPro" id="IPR013320">
    <property type="entry name" value="ConA-like_dom_sf"/>
</dbReference>
<dbReference type="GO" id="GO:0006952">
    <property type="term" value="P:defense response"/>
    <property type="evidence" value="ECO:0007669"/>
    <property type="project" value="UniProtKB-ARBA"/>
</dbReference>
<keyword evidence="6" id="KW-0808">Transferase</keyword>
<evidence type="ECO:0000256" key="10">
    <source>
        <dbReference type="ARBA" id="ARBA00022741"/>
    </source>
</evidence>
<keyword evidence="11" id="KW-0418">Kinase</keyword>
<dbReference type="PROSITE" id="PS00107">
    <property type="entry name" value="PROTEIN_KINASE_ATP"/>
    <property type="match status" value="1"/>
</dbReference>
<feature type="binding site" evidence="19">
    <location>
        <position position="384"/>
    </location>
    <ligand>
        <name>ATP</name>
        <dbReference type="ChEBI" id="CHEBI:30616"/>
    </ligand>
</feature>
<evidence type="ECO:0000256" key="8">
    <source>
        <dbReference type="ARBA" id="ARBA00022729"/>
    </source>
</evidence>
<evidence type="ECO:0000256" key="14">
    <source>
        <dbReference type="ARBA" id="ARBA00023136"/>
    </source>
</evidence>
<evidence type="ECO:0000256" key="19">
    <source>
        <dbReference type="PROSITE-ProRule" id="PRU10141"/>
    </source>
</evidence>
<dbReference type="STRING" id="49390.A0A068V962"/>
<keyword evidence="14 20" id="KW-0472">Membrane</keyword>
<dbReference type="Gene3D" id="2.60.120.200">
    <property type="match status" value="1"/>
</dbReference>
<dbReference type="GO" id="GO:0030246">
    <property type="term" value="F:carbohydrate binding"/>
    <property type="evidence" value="ECO:0007669"/>
    <property type="project" value="UniProtKB-KW"/>
</dbReference>
<keyword evidence="10 19" id="KW-0547">Nucleotide-binding</keyword>
<gene>
    <name evidence="23" type="ORF">GSCOC_T00010661001</name>
</gene>
<evidence type="ECO:0000256" key="7">
    <source>
        <dbReference type="ARBA" id="ARBA00022692"/>
    </source>
</evidence>
<sequence length="682" mass="75348">MPFRLVTAILSYFLVHTAAGAADAAASDDFGFIYQGFQSSNLSVDGLAKITNNGLLQINNKTKLQTAHAFYPNPINFKTKSNSSAFSFSTQFVFTMVPDGSGFPSPGMAFVIAPTKVLARGPSTELLGLFDASTDGSPTNHVFAVELDTFLDQQYADINANHVGIDINSVKSKVSRPASYQPYNKNSFENLDLGSGQQMQLWVEYDRVDRRINVTLAPTVAAKPHTPLLSLSYDLSPILQQTMYVGFSASTSPVDNVGLANFVLGWSFKINGDAQALDLSQLPKLPRFGHKKVSKIFSVGLPLLSLLFLLIVAFGAAYYLKRKWKYAEVLEEWELAYGPHRFRYKDLYIATKGFTEKELLGEGGFGRVYKGVLPTNKVEVAVKKVSHQARQGIREFIAEIVSIGRLRHRNLVPLLGYCRREGELLLVYDFMSNGSLDRFLFNQPKRTLNWSERFRVIKGVASGLLYLHEEWEQVVIHRDIKASNVLLDGELNGRLGDFGLARLYDHGTLPQTTHVAGSLGYLAPEYSRTGRATMSTDVYAFGAFLLEVACGRRPIEHRAVPEENIILVDFVFSCWKAGNILQAVDQKLGTEYVEEEADLVLKLGLLCSHSEPEIRPRMRQVLLYLEGSVALPDLSVLAMGVSAVGLGFGHPAGFEDIRSSFATSTDKSSSYTVENSILSGGR</sequence>
<feature type="signal peptide" evidence="21">
    <location>
        <begin position="1"/>
        <end position="20"/>
    </location>
</feature>
<keyword evidence="12 19" id="KW-0067">ATP-binding</keyword>
<evidence type="ECO:0000256" key="16">
    <source>
        <dbReference type="ARBA" id="ARBA00023180"/>
    </source>
</evidence>
<dbReference type="PROSITE" id="PS50011">
    <property type="entry name" value="PROTEIN_KINASE_DOM"/>
    <property type="match status" value="1"/>
</dbReference>
<evidence type="ECO:0000259" key="22">
    <source>
        <dbReference type="PROSITE" id="PS50011"/>
    </source>
</evidence>
<keyword evidence="24" id="KW-1185">Reference proteome</keyword>
<dbReference type="FunFam" id="1.10.510.10:FF:000108">
    <property type="entry name" value="L-type lectin-domain containing receptor kinase S.4"/>
    <property type="match status" value="1"/>
</dbReference>
<evidence type="ECO:0000256" key="18">
    <source>
        <dbReference type="ARBA" id="ARBA00048679"/>
    </source>
</evidence>
<dbReference type="InterPro" id="IPR001220">
    <property type="entry name" value="Legume_lectin_dom"/>
</dbReference>
<evidence type="ECO:0000256" key="5">
    <source>
        <dbReference type="ARBA" id="ARBA00022527"/>
    </source>
</evidence>
<dbReference type="SUPFAM" id="SSF56112">
    <property type="entry name" value="Protein kinase-like (PK-like)"/>
    <property type="match status" value="1"/>
</dbReference>
<dbReference type="Proteomes" id="UP000295252">
    <property type="component" value="Unassembled WGS sequence"/>
</dbReference>
<dbReference type="PhylomeDB" id="A0A068V962"/>
<evidence type="ECO:0000256" key="11">
    <source>
        <dbReference type="ARBA" id="ARBA00022777"/>
    </source>
</evidence>
<keyword evidence="8 21" id="KW-0732">Signal</keyword>
<comment type="catalytic activity">
    <reaction evidence="18">
        <text>L-seryl-[protein] + ATP = O-phospho-L-seryl-[protein] + ADP + H(+)</text>
        <dbReference type="Rhea" id="RHEA:17989"/>
        <dbReference type="Rhea" id="RHEA-COMP:9863"/>
        <dbReference type="Rhea" id="RHEA-COMP:11604"/>
        <dbReference type="ChEBI" id="CHEBI:15378"/>
        <dbReference type="ChEBI" id="CHEBI:29999"/>
        <dbReference type="ChEBI" id="CHEBI:30616"/>
        <dbReference type="ChEBI" id="CHEBI:83421"/>
        <dbReference type="ChEBI" id="CHEBI:456216"/>
        <dbReference type="EC" id="2.7.11.1"/>
    </reaction>
</comment>
<evidence type="ECO:0000313" key="23">
    <source>
        <dbReference type="EMBL" id="CDP17280.1"/>
    </source>
</evidence>
<dbReference type="FunFam" id="2.60.120.200:FF:000051">
    <property type="entry name" value="L-type lectin-domain containing receptor kinase V.9"/>
    <property type="match status" value="1"/>
</dbReference>
<keyword evidence="15" id="KW-0675">Receptor</keyword>
<dbReference type="InterPro" id="IPR008271">
    <property type="entry name" value="Ser/Thr_kinase_AS"/>
</dbReference>
<dbReference type="PANTHER" id="PTHR27007">
    <property type="match status" value="1"/>
</dbReference>
<comment type="similarity">
    <text evidence="3">In the C-terminal section; belongs to the protein kinase superfamily. Ser/Thr protein kinase family.</text>
</comment>
<evidence type="ECO:0000256" key="4">
    <source>
        <dbReference type="ARBA" id="ARBA00012513"/>
    </source>
</evidence>
<evidence type="ECO:0000256" key="12">
    <source>
        <dbReference type="ARBA" id="ARBA00022840"/>
    </source>
</evidence>
<evidence type="ECO:0000256" key="9">
    <source>
        <dbReference type="ARBA" id="ARBA00022734"/>
    </source>
</evidence>
<dbReference type="GO" id="GO:0016020">
    <property type="term" value="C:membrane"/>
    <property type="evidence" value="ECO:0007669"/>
    <property type="project" value="UniProtKB-SubCell"/>
</dbReference>
<evidence type="ECO:0000256" key="17">
    <source>
        <dbReference type="ARBA" id="ARBA00047899"/>
    </source>
</evidence>
<accession>A0A068V962</accession>
<evidence type="ECO:0000256" key="1">
    <source>
        <dbReference type="ARBA" id="ARBA00004479"/>
    </source>
</evidence>
<feature type="domain" description="Protein kinase" evidence="22">
    <location>
        <begin position="354"/>
        <end position="631"/>
    </location>
</feature>
<evidence type="ECO:0000256" key="13">
    <source>
        <dbReference type="ARBA" id="ARBA00022989"/>
    </source>
</evidence>
<keyword evidence="9" id="KW-0430">Lectin</keyword>
<evidence type="ECO:0000313" key="24">
    <source>
        <dbReference type="Proteomes" id="UP000295252"/>
    </source>
</evidence>
<dbReference type="InterPro" id="IPR017441">
    <property type="entry name" value="Protein_kinase_ATP_BS"/>
</dbReference>
<dbReference type="OMA" id="FEMVPEC"/>
<dbReference type="InterPro" id="IPR011009">
    <property type="entry name" value="Kinase-like_dom_sf"/>
</dbReference>
<protein>
    <recommendedName>
        <fullName evidence="4">non-specific serine/threonine protein kinase</fullName>
        <ecNumber evidence="4">2.7.11.1</ecNumber>
    </recommendedName>
</protein>
<dbReference type="GO" id="GO:0004674">
    <property type="term" value="F:protein serine/threonine kinase activity"/>
    <property type="evidence" value="ECO:0007669"/>
    <property type="project" value="UniProtKB-KW"/>
</dbReference>
<proteinExistence type="inferred from homology"/>
<evidence type="ECO:0000256" key="20">
    <source>
        <dbReference type="SAM" id="Phobius"/>
    </source>
</evidence>
<dbReference type="SUPFAM" id="SSF49899">
    <property type="entry name" value="Concanavalin A-like lectins/glucanases"/>
    <property type="match status" value="1"/>
</dbReference>
<dbReference type="AlphaFoldDB" id="A0A068V962"/>
<feature type="chain" id="PRO_5001655691" description="non-specific serine/threonine protein kinase" evidence="21">
    <location>
        <begin position="21"/>
        <end position="682"/>
    </location>
</feature>
<dbReference type="Gramene" id="CDP17280">
    <property type="protein sequence ID" value="CDP17280"/>
    <property type="gene ID" value="GSCOC_T00010661001"/>
</dbReference>
<evidence type="ECO:0000256" key="2">
    <source>
        <dbReference type="ARBA" id="ARBA00008536"/>
    </source>
</evidence>
<keyword evidence="13 20" id="KW-1133">Transmembrane helix</keyword>
<organism evidence="23 24">
    <name type="scientific">Coffea canephora</name>
    <name type="common">Robusta coffee</name>
    <dbReference type="NCBI Taxonomy" id="49390"/>
    <lineage>
        <taxon>Eukaryota</taxon>
        <taxon>Viridiplantae</taxon>
        <taxon>Streptophyta</taxon>
        <taxon>Embryophyta</taxon>
        <taxon>Tracheophyta</taxon>
        <taxon>Spermatophyta</taxon>
        <taxon>Magnoliopsida</taxon>
        <taxon>eudicotyledons</taxon>
        <taxon>Gunneridae</taxon>
        <taxon>Pentapetalae</taxon>
        <taxon>asterids</taxon>
        <taxon>lamiids</taxon>
        <taxon>Gentianales</taxon>
        <taxon>Rubiaceae</taxon>
        <taxon>Ixoroideae</taxon>
        <taxon>Gardenieae complex</taxon>
        <taxon>Bertiereae - Coffeeae clade</taxon>
        <taxon>Coffeeae</taxon>
        <taxon>Coffea</taxon>
    </lineage>
</organism>
<dbReference type="Pfam" id="PF00139">
    <property type="entry name" value="Lectin_legB"/>
    <property type="match status" value="1"/>
</dbReference>
<dbReference type="CDD" id="cd14066">
    <property type="entry name" value="STKc_IRAK"/>
    <property type="match status" value="1"/>
</dbReference>
<dbReference type="Pfam" id="PF07714">
    <property type="entry name" value="PK_Tyr_Ser-Thr"/>
    <property type="match status" value="1"/>
</dbReference>